<dbReference type="OrthoDB" id="6779818at2759"/>
<dbReference type="Proteomes" id="UP001152888">
    <property type="component" value="Unassembled WGS sequence"/>
</dbReference>
<comment type="caution">
    <text evidence="2">The sequence shown here is derived from an EMBL/GenBank/DDBJ whole genome shotgun (WGS) entry which is preliminary data.</text>
</comment>
<reference evidence="2" key="1">
    <citation type="submission" date="2022-03" db="EMBL/GenBank/DDBJ databases">
        <authorList>
            <person name="Sayadi A."/>
        </authorList>
    </citation>
    <scope>NUCLEOTIDE SEQUENCE</scope>
</reference>
<feature type="region of interest" description="Disordered" evidence="1">
    <location>
        <begin position="237"/>
        <end position="257"/>
    </location>
</feature>
<feature type="region of interest" description="Disordered" evidence="1">
    <location>
        <begin position="447"/>
        <end position="471"/>
    </location>
</feature>
<evidence type="ECO:0000313" key="2">
    <source>
        <dbReference type="EMBL" id="CAH1973790.1"/>
    </source>
</evidence>
<sequence>MSDISKYPCLAAASAPYLSPGDSAPIPMCSWIYQWGADKDWTQYKPSKTMMHTIGNAQKQQWISNRIHPDRGCGSCYTKSRLRNYSPPTPQKPALEHLIPAKTGGSQYTGVCYSNQYIESTCRYYSITNELTSVTEPSIRSYLSPPCYCNLQKTQFRPQKAKVEPLMPAVTGDRGYSRNCSKRCTKNTCSFYNNKNQLKSKTEPCIRNTIRESNPQKPKVEPLKTAVASKCQYSGNCSKQRSKKTEPSLPAASSDRKNIISRSENVILPYEYRRNPKPQAELRKTQSDVSTWTCNNKSGTHTDGELHCDKQMSTGPTQDCIQHQYYQVPCCKCGKFHYQQQTIVCGSINRNELPERDNMAKIRRDSSYCGCHDGNRSCINRKDPKKCSCACTCNILMPPSESCVSQCPVKESCTQSETGVVYVDQEVMANPKVENREVLAYSMHQKSSMDQASSRHQTTNIRSQPSKEQMTMTETYSREEMVMTGDPFAVRSLCQGRSTPCCPCPNGASIEEEPAPPRRITPCMLGPFPCQQLESRSAVRMKSTSSQAMPLGLQYRIGGRYSPMQEPRRVCNECLRPEEKKCCYGDETFRAFLEQDARNRSEKSVGTDDDKKRCFLFKKNKHKPDKKR</sequence>
<keyword evidence="3" id="KW-1185">Reference proteome</keyword>
<gene>
    <name evidence="2" type="ORF">ACAOBT_LOCUS10748</name>
</gene>
<proteinExistence type="predicted"/>
<evidence type="ECO:0000256" key="1">
    <source>
        <dbReference type="SAM" id="MobiDB-lite"/>
    </source>
</evidence>
<organism evidence="2 3">
    <name type="scientific">Acanthoscelides obtectus</name>
    <name type="common">Bean weevil</name>
    <name type="synonym">Bruchus obtectus</name>
    <dbReference type="NCBI Taxonomy" id="200917"/>
    <lineage>
        <taxon>Eukaryota</taxon>
        <taxon>Metazoa</taxon>
        <taxon>Ecdysozoa</taxon>
        <taxon>Arthropoda</taxon>
        <taxon>Hexapoda</taxon>
        <taxon>Insecta</taxon>
        <taxon>Pterygota</taxon>
        <taxon>Neoptera</taxon>
        <taxon>Endopterygota</taxon>
        <taxon>Coleoptera</taxon>
        <taxon>Polyphaga</taxon>
        <taxon>Cucujiformia</taxon>
        <taxon>Chrysomeloidea</taxon>
        <taxon>Chrysomelidae</taxon>
        <taxon>Bruchinae</taxon>
        <taxon>Bruchini</taxon>
        <taxon>Acanthoscelides</taxon>
    </lineage>
</organism>
<evidence type="ECO:0000313" key="3">
    <source>
        <dbReference type="Proteomes" id="UP001152888"/>
    </source>
</evidence>
<dbReference type="AlphaFoldDB" id="A0A9P0P770"/>
<name>A0A9P0P770_ACAOB</name>
<protein>
    <submittedName>
        <fullName evidence="2">Uncharacterized protein</fullName>
    </submittedName>
</protein>
<accession>A0A9P0P770</accession>
<dbReference type="EMBL" id="CAKOFQ010006815">
    <property type="protein sequence ID" value="CAH1973790.1"/>
    <property type="molecule type" value="Genomic_DNA"/>
</dbReference>